<evidence type="ECO:0000313" key="2">
    <source>
        <dbReference type="Proteomes" id="UP000692954"/>
    </source>
</evidence>
<sequence length="76" mass="9225">MFKANFNPVIKIETQEQKLLGLIIQQKNYSNQEQNSQRILKNGFWRILLNFQKSRNEIFFLLNDLSLYEQMSMKIR</sequence>
<accession>A0A8S1PY62</accession>
<protein>
    <submittedName>
        <fullName evidence="1">Uncharacterized protein</fullName>
    </submittedName>
</protein>
<dbReference type="EMBL" id="CAJJDN010000090">
    <property type="protein sequence ID" value="CAD8108130.1"/>
    <property type="molecule type" value="Genomic_DNA"/>
</dbReference>
<dbReference type="AlphaFoldDB" id="A0A8S1PY62"/>
<gene>
    <name evidence="1" type="ORF">PSON_ATCC_30995.1.T0900144</name>
</gene>
<reference evidence="1" key="1">
    <citation type="submission" date="2021-01" db="EMBL/GenBank/DDBJ databases">
        <authorList>
            <consortium name="Genoscope - CEA"/>
            <person name="William W."/>
        </authorList>
    </citation>
    <scope>NUCLEOTIDE SEQUENCE</scope>
</reference>
<name>A0A8S1PY62_9CILI</name>
<dbReference type="Proteomes" id="UP000692954">
    <property type="component" value="Unassembled WGS sequence"/>
</dbReference>
<evidence type="ECO:0000313" key="1">
    <source>
        <dbReference type="EMBL" id="CAD8108130.1"/>
    </source>
</evidence>
<organism evidence="1 2">
    <name type="scientific">Paramecium sonneborni</name>
    <dbReference type="NCBI Taxonomy" id="65129"/>
    <lineage>
        <taxon>Eukaryota</taxon>
        <taxon>Sar</taxon>
        <taxon>Alveolata</taxon>
        <taxon>Ciliophora</taxon>
        <taxon>Intramacronucleata</taxon>
        <taxon>Oligohymenophorea</taxon>
        <taxon>Peniculida</taxon>
        <taxon>Parameciidae</taxon>
        <taxon>Paramecium</taxon>
    </lineage>
</organism>
<keyword evidence="2" id="KW-1185">Reference proteome</keyword>
<proteinExistence type="predicted"/>
<comment type="caution">
    <text evidence="1">The sequence shown here is derived from an EMBL/GenBank/DDBJ whole genome shotgun (WGS) entry which is preliminary data.</text>
</comment>